<evidence type="ECO:0000313" key="2">
    <source>
        <dbReference type="Proteomes" id="UP001235939"/>
    </source>
</evidence>
<proteinExistence type="predicted"/>
<evidence type="ECO:0000313" key="1">
    <source>
        <dbReference type="EMBL" id="UYV73080.1"/>
    </source>
</evidence>
<accession>A0ABY6L109</accession>
<gene>
    <name evidence="1" type="ORF">LAZ67_10001760</name>
</gene>
<dbReference type="Proteomes" id="UP001235939">
    <property type="component" value="Chromosome 10"/>
</dbReference>
<organism evidence="1 2">
    <name type="scientific">Cordylochernes scorpioides</name>
    <dbReference type="NCBI Taxonomy" id="51811"/>
    <lineage>
        <taxon>Eukaryota</taxon>
        <taxon>Metazoa</taxon>
        <taxon>Ecdysozoa</taxon>
        <taxon>Arthropoda</taxon>
        <taxon>Chelicerata</taxon>
        <taxon>Arachnida</taxon>
        <taxon>Pseudoscorpiones</taxon>
        <taxon>Cheliferoidea</taxon>
        <taxon>Chernetidae</taxon>
        <taxon>Cordylochernes</taxon>
    </lineage>
</organism>
<name>A0ABY6L109_9ARAC</name>
<keyword evidence="2" id="KW-1185">Reference proteome</keyword>
<reference evidence="1 2" key="1">
    <citation type="submission" date="2022-01" db="EMBL/GenBank/DDBJ databases">
        <title>A chromosomal length assembly of Cordylochernes scorpioides.</title>
        <authorList>
            <person name="Zeh D."/>
            <person name="Zeh J."/>
        </authorList>
    </citation>
    <scope>NUCLEOTIDE SEQUENCE [LARGE SCALE GENOMIC DNA]</scope>
    <source>
        <strain evidence="1">IN4F17</strain>
        <tissue evidence="1">Whole Body</tissue>
    </source>
</reference>
<sequence>MQNSLMIPLDPEWISWNKVRPRLTRAISPKTWSLGGRFTVCQSWCCGFVTDPRPLVAATKKRPEIPLKSVKLHHGNARPHISFQTSETIGQMGWSQVPQLPYIPDLAPCDFYLFFK</sequence>
<protein>
    <recommendedName>
        <fullName evidence="3">Histone-lysine N-methyltransferase SETMAR</fullName>
    </recommendedName>
</protein>
<dbReference type="Gene3D" id="3.30.420.10">
    <property type="entry name" value="Ribonuclease H-like superfamily/Ribonuclease H"/>
    <property type="match status" value="1"/>
</dbReference>
<evidence type="ECO:0008006" key="3">
    <source>
        <dbReference type="Google" id="ProtNLM"/>
    </source>
</evidence>
<dbReference type="EMBL" id="CP092872">
    <property type="protein sequence ID" value="UYV73080.1"/>
    <property type="molecule type" value="Genomic_DNA"/>
</dbReference>
<dbReference type="InterPro" id="IPR036397">
    <property type="entry name" value="RNaseH_sf"/>
</dbReference>